<dbReference type="PANTHER" id="PTHR43163">
    <property type="entry name" value="DIPEPTIDE TRANSPORT SYSTEM PERMEASE PROTEIN DPPB-RELATED"/>
    <property type="match status" value="1"/>
</dbReference>
<gene>
    <name evidence="9" type="ordered locus">Marky_1628</name>
</gene>
<evidence type="ECO:0000256" key="2">
    <source>
        <dbReference type="ARBA" id="ARBA00022448"/>
    </source>
</evidence>
<dbReference type="Pfam" id="PF00528">
    <property type="entry name" value="BPD_transp_1"/>
    <property type="match status" value="1"/>
</dbReference>
<evidence type="ECO:0000259" key="8">
    <source>
        <dbReference type="PROSITE" id="PS50928"/>
    </source>
</evidence>
<dbReference type="Proteomes" id="UP000007030">
    <property type="component" value="Chromosome"/>
</dbReference>
<feature type="transmembrane region" description="Helical" evidence="7">
    <location>
        <begin position="102"/>
        <end position="125"/>
    </location>
</feature>
<dbReference type="InterPro" id="IPR000515">
    <property type="entry name" value="MetI-like"/>
</dbReference>
<comment type="similarity">
    <text evidence="7">Belongs to the binding-protein-dependent transport system permease family.</text>
</comment>
<feature type="transmembrane region" description="Helical" evidence="7">
    <location>
        <begin position="302"/>
        <end position="328"/>
    </location>
</feature>
<dbReference type="PROSITE" id="PS50928">
    <property type="entry name" value="ABC_TM1"/>
    <property type="match status" value="1"/>
</dbReference>
<dbReference type="OrthoDB" id="29805at2"/>
<dbReference type="InterPro" id="IPR035906">
    <property type="entry name" value="MetI-like_sf"/>
</dbReference>
<keyword evidence="3" id="KW-1003">Cell membrane</keyword>
<accession>F2NKB4</accession>
<evidence type="ECO:0000313" key="10">
    <source>
        <dbReference type="Proteomes" id="UP000007030"/>
    </source>
</evidence>
<dbReference type="CDD" id="cd06261">
    <property type="entry name" value="TM_PBP2"/>
    <property type="match status" value="1"/>
</dbReference>
<comment type="subcellular location">
    <subcellularLocation>
        <location evidence="1 7">Cell membrane</location>
        <topology evidence="1 7">Multi-pass membrane protein</topology>
    </subcellularLocation>
</comment>
<dbReference type="HOGENOM" id="CLU_036879_0_0_0"/>
<dbReference type="STRING" id="869210.Marky_1628"/>
<evidence type="ECO:0000313" key="9">
    <source>
        <dbReference type="EMBL" id="AEB12363.1"/>
    </source>
</evidence>
<protein>
    <submittedName>
        <fullName evidence="9">ABC-type transporter, integral membrane subunit</fullName>
    </submittedName>
</protein>
<evidence type="ECO:0000256" key="3">
    <source>
        <dbReference type="ARBA" id="ARBA00022475"/>
    </source>
</evidence>
<reference evidence="9 10" key="1">
    <citation type="journal article" date="2012" name="Stand. Genomic Sci.">
        <title>Complete genome sequence of the aerobic, heterotroph Marinithermus hydrothermalis type strain (T1(T)) from a deep-sea hydrothermal vent chimney.</title>
        <authorList>
            <person name="Copeland A."/>
            <person name="Gu W."/>
            <person name="Yasawong M."/>
            <person name="Lapidus A."/>
            <person name="Lucas S."/>
            <person name="Deshpande S."/>
            <person name="Pagani I."/>
            <person name="Tapia R."/>
            <person name="Cheng J.F."/>
            <person name="Goodwin L.A."/>
            <person name="Pitluck S."/>
            <person name="Liolios K."/>
            <person name="Ivanova N."/>
            <person name="Mavromatis K."/>
            <person name="Mikhailova N."/>
            <person name="Pati A."/>
            <person name="Chen A."/>
            <person name="Palaniappan K."/>
            <person name="Land M."/>
            <person name="Pan C."/>
            <person name="Brambilla E.M."/>
            <person name="Rohde M."/>
            <person name="Tindall B.J."/>
            <person name="Sikorski J."/>
            <person name="Goker M."/>
            <person name="Detter J.C."/>
            <person name="Bristow J."/>
            <person name="Eisen J.A."/>
            <person name="Markowitz V."/>
            <person name="Hugenholtz P."/>
            <person name="Kyrpides N.C."/>
            <person name="Klenk H.P."/>
            <person name="Woyke T."/>
        </authorList>
    </citation>
    <scope>NUCLEOTIDE SEQUENCE [LARGE SCALE GENOMIC DNA]</scope>
    <source>
        <strain evidence="10">DSM 14884 / JCM 11576 / T1</strain>
    </source>
</reference>
<dbReference type="RefSeq" id="WP_013704410.1">
    <property type="nucleotide sequence ID" value="NC_015387.1"/>
</dbReference>
<keyword evidence="2 7" id="KW-0813">Transport</keyword>
<dbReference type="SUPFAM" id="SSF161098">
    <property type="entry name" value="MetI-like"/>
    <property type="match status" value="1"/>
</dbReference>
<evidence type="ECO:0000256" key="1">
    <source>
        <dbReference type="ARBA" id="ARBA00004651"/>
    </source>
</evidence>
<dbReference type="Gene3D" id="1.10.3720.10">
    <property type="entry name" value="MetI-like"/>
    <property type="match status" value="1"/>
</dbReference>
<evidence type="ECO:0000256" key="4">
    <source>
        <dbReference type="ARBA" id="ARBA00022692"/>
    </source>
</evidence>
<dbReference type="EMBL" id="CP002630">
    <property type="protein sequence ID" value="AEB12363.1"/>
    <property type="molecule type" value="Genomic_DNA"/>
</dbReference>
<evidence type="ECO:0000256" key="6">
    <source>
        <dbReference type="ARBA" id="ARBA00023136"/>
    </source>
</evidence>
<dbReference type="InterPro" id="IPR045621">
    <property type="entry name" value="BPD_transp_1_N"/>
</dbReference>
<dbReference type="PANTHER" id="PTHR43163:SF6">
    <property type="entry name" value="DIPEPTIDE TRANSPORT SYSTEM PERMEASE PROTEIN DPPB-RELATED"/>
    <property type="match status" value="1"/>
</dbReference>
<sequence length="335" mass="37245">MFAYTVRRLLQMIPLLFFVSLVAFALVALQPGDPLEGLIFQNPKLTQEDIAALKAAYGLDQPIHIRYFKWLGRALQGDMGFSRTYAIPATEYIFVQRMPMTLLLSGTAFVLALVVAIPVGIFSAVRQYSMADYVITFLAFLGFSTPVFWLGIMLLLVFAVWLPELLGRPFSPIFPPGGFVSPGVSPETVGWWAYLKDRAWYLVLPAFTLSAISMAAWTRFMRAAMLEVLGQDYVRTARAKGLSERVVIYKHALRNALIPIVTLVGLAVPGLFSGAVITETIFSWPGMGRALFDALVEKDYNVAMAAIVFLAFLTALFNLIADLMYAVVDPRIRYS</sequence>
<feature type="transmembrane region" description="Helical" evidence="7">
    <location>
        <begin position="137"/>
        <end position="162"/>
    </location>
</feature>
<dbReference type="KEGG" id="mhd:Marky_1628"/>
<name>F2NKB4_MARHT</name>
<feature type="domain" description="ABC transmembrane type-1" evidence="8">
    <location>
        <begin position="98"/>
        <end position="321"/>
    </location>
</feature>
<evidence type="ECO:0000256" key="5">
    <source>
        <dbReference type="ARBA" id="ARBA00022989"/>
    </source>
</evidence>
<organism evidence="9 10">
    <name type="scientific">Marinithermus hydrothermalis (strain DSM 14884 / JCM 11576 / T1)</name>
    <dbReference type="NCBI Taxonomy" id="869210"/>
    <lineage>
        <taxon>Bacteria</taxon>
        <taxon>Thermotogati</taxon>
        <taxon>Deinococcota</taxon>
        <taxon>Deinococci</taxon>
        <taxon>Thermales</taxon>
        <taxon>Thermaceae</taxon>
        <taxon>Marinithermus</taxon>
    </lineage>
</organism>
<evidence type="ECO:0000256" key="7">
    <source>
        <dbReference type="RuleBase" id="RU363032"/>
    </source>
</evidence>
<keyword evidence="4 7" id="KW-0812">Transmembrane</keyword>
<dbReference type="AlphaFoldDB" id="F2NKB4"/>
<keyword evidence="5 7" id="KW-1133">Transmembrane helix</keyword>
<feature type="transmembrane region" description="Helical" evidence="7">
    <location>
        <begin position="199"/>
        <end position="217"/>
    </location>
</feature>
<dbReference type="Pfam" id="PF19300">
    <property type="entry name" value="BPD_transp_1_N"/>
    <property type="match status" value="1"/>
</dbReference>
<feature type="transmembrane region" description="Helical" evidence="7">
    <location>
        <begin position="12"/>
        <end position="29"/>
    </location>
</feature>
<proteinExistence type="inferred from homology"/>
<dbReference type="GO" id="GO:0005886">
    <property type="term" value="C:plasma membrane"/>
    <property type="evidence" value="ECO:0007669"/>
    <property type="project" value="UniProtKB-SubCell"/>
</dbReference>
<dbReference type="eggNOG" id="COG0601">
    <property type="taxonomic scope" value="Bacteria"/>
</dbReference>
<keyword evidence="10" id="KW-1185">Reference proteome</keyword>
<keyword evidence="6 7" id="KW-0472">Membrane</keyword>
<dbReference type="GO" id="GO:0055085">
    <property type="term" value="P:transmembrane transport"/>
    <property type="evidence" value="ECO:0007669"/>
    <property type="project" value="InterPro"/>
</dbReference>
<feature type="transmembrane region" description="Helical" evidence="7">
    <location>
        <begin position="257"/>
        <end position="282"/>
    </location>
</feature>